<evidence type="ECO:0000256" key="11">
    <source>
        <dbReference type="ARBA" id="ARBA00030204"/>
    </source>
</evidence>
<dbReference type="SUPFAM" id="SSF53383">
    <property type="entry name" value="PLP-dependent transferases"/>
    <property type="match status" value="1"/>
</dbReference>
<keyword evidence="8 17" id="KW-0808">Transferase</keyword>
<dbReference type="GO" id="GO:0034386">
    <property type="term" value="F:4-aminobutyrate:2-oxoglutarate transaminase activity"/>
    <property type="evidence" value="ECO:0007669"/>
    <property type="project" value="UniProtKB-EC"/>
</dbReference>
<comment type="catalytic activity">
    <reaction evidence="1">
        <text>(S)-3-amino-2-methylpropanoate + 2-oxoglutarate = 2-methyl-3-oxopropanoate + L-glutamate</text>
        <dbReference type="Rhea" id="RHEA:13993"/>
        <dbReference type="ChEBI" id="CHEBI:16810"/>
        <dbReference type="ChEBI" id="CHEBI:29985"/>
        <dbReference type="ChEBI" id="CHEBI:57700"/>
        <dbReference type="ChEBI" id="CHEBI:58655"/>
        <dbReference type="EC" id="2.6.1.22"/>
    </reaction>
</comment>
<dbReference type="Pfam" id="PF00202">
    <property type="entry name" value="Aminotran_3"/>
    <property type="match status" value="1"/>
</dbReference>
<dbReference type="PROSITE" id="PS00600">
    <property type="entry name" value="AA_TRANSFER_CLASS_3"/>
    <property type="match status" value="1"/>
</dbReference>
<dbReference type="GO" id="GO:0042802">
    <property type="term" value="F:identical protein binding"/>
    <property type="evidence" value="ECO:0007669"/>
    <property type="project" value="TreeGrafter"/>
</dbReference>
<evidence type="ECO:0000256" key="12">
    <source>
        <dbReference type="ARBA" id="ARBA00030857"/>
    </source>
</evidence>
<evidence type="ECO:0000256" key="5">
    <source>
        <dbReference type="ARBA" id="ARBA00012876"/>
    </source>
</evidence>
<dbReference type="PANTHER" id="PTHR11986">
    <property type="entry name" value="AMINOTRANSFERASE CLASS III"/>
    <property type="match status" value="1"/>
</dbReference>
<keyword evidence="9 16" id="KW-0663">Pyridoxal phosphate</keyword>
<evidence type="ECO:0000256" key="7">
    <source>
        <dbReference type="ARBA" id="ARBA00022576"/>
    </source>
</evidence>
<sequence>MRSSQALLARYSDVVAPAIYRYTDLTFTRGEGVYLYDADGRRYLDFSAGIATMAVGHQHPRVVEAVIRQAQQLFHAAAHIGVMEPYVALLEKIRSLAPGRLKEGKGILVNSGSEAVEAALKLARYVTGRPVVIAFRHAFHGRPMGALAATASNAAFRRRLSGLMVGIHHMIYPTPRAPFGSSPEERGRIALELIEEAFRTVLPPEDVAGILVEPILGEGGYFVPPPGFLEGLQALCRRYGLLLIVDEVQTGLGRTGRWFAVEHWGVEPDILILGKALGGGLPLGAVLARRELADAWDPGAHGSTFGGNPLACQAGLATIAVIEEEGLLENAQRVGAYLRERFEEARTSMPMIGDVRGLGLMLGVELVEPGSGDLATARVGEMVRAISRAGVVITKCGESTLRIAPPLILTREQAEEGVEIILQVLRNGWSA</sequence>
<evidence type="ECO:0000313" key="18">
    <source>
        <dbReference type="Proteomes" id="UP000236642"/>
    </source>
</evidence>
<protein>
    <recommendedName>
        <fullName evidence="12">(S)-3-amino-2-methylpropionate transaminase</fullName>
        <ecNumber evidence="6">2.6.1.19</ecNumber>
        <ecNumber evidence="5">2.6.1.22</ecNumber>
    </recommendedName>
    <alternativeName>
        <fullName evidence="13">GABA aminotransferase</fullName>
    </alternativeName>
    <alternativeName>
        <fullName evidence="11">Gamma-amino-N-butyrate transaminase</fullName>
    </alternativeName>
    <alternativeName>
        <fullName evidence="15">Glutamate:succinic semialdehyde transaminase</fullName>
    </alternativeName>
    <alternativeName>
        <fullName evidence="10">L-AIBAT</fullName>
    </alternativeName>
</protein>
<dbReference type="EC" id="2.6.1.22" evidence="5"/>
<reference evidence="18" key="1">
    <citation type="submission" date="2017-09" db="EMBL/GenBank/DDBJ databases">
        <title>Metaegenomics of thermophilic ammonia-oxidizing enrichment culture.</title>
        <authorList>
            <person name="Kato S."/>
            <person name="Suzuki K."/>
        </authorList>
    </citation>
    <scope>NUCLEOTIDE SEQUENCE [LARGE SCALE GENOMIC DNA]</scope>
</reference>
<dbReference type="GO" id="GO:0030170">
    <property type="term" value="F:pyridoxal phosphate binding"/>
    <property type="evidence" value="ECO:0007669"/>
    <property type="project" value="InterPro"/>
</dbReference>
<evidence type="ECO:0000256" key="10">
    <source>
        <dbReference type="ARBA" id="ARBA00029760"/>
    </source>
</evidence>
<organism evidence="17 18">
    <name type="scientific">Candidatus Thermoflexus japonica</name>
    <dbReference type="NCBI Taxonomy" id="2035417"/>
    <lineage>
        <taxon>Bacteria</taxon>
        <taxon>Bacillati</taxon>
        <taxon>Chloroflexota</taxon>
        <taxon>Thermoflexia</taxon>
        <taxon>Thermoflexales</taxon>
        <taxon>Thermoflexaceae</taxon>
        <taxon>Thermoflexus</taxon>
    </lineage>
</organism>
<keyword evidence="7 17" id="KW-0032">Aminotransferase</keyword>
<evidence type="ECO:0000256" key="2">
    <source>
        <dbReference type="ARBA" id="ARBA00001933"/>
    </source>
</evidence>
<dbReference type="InterPro" id="IPR005814">
    <property type="entry name" value="Aminotrans_3"/>
</dbReference>
<evidence type="ECO:0000256" key="4">
    <source>
        <dbReference type="ARBA" id="ARBA00008954"/>
    </source>
</evidence>
<comment type="cofactor">
    <cofactor evidence="2">
        <name>pyridoxal 5'-phosphate</name>
        <dbReference type="ChEBI" id="CHEBI:597326"/>
    </cofactor>
</comment>
<comment type="similarity">
    <text evidence="4 16">Belongs to the class-III pyridoxal-phosphate-dependent aminotransferase family.</text>
</comment>
<dbReference type="InterPro" id="IPR050103">
    <property type="entry name" value="Class-III_PLP-dep_AT"/>
</dbReference>
<dbReference type="InterPro" id="IPR015422">
    <property type="entry name" value="PyrdxlP-dep_Trfase_small"/>
</dbReference>
<evidence type="ECO:0000256" key="13">
    <source>
        <dbReference type="ARBA" id="ARBA00031787"/>
    </source>
</evidence>
<dbReference type="AlphaFoldDB" id="A0A2H5Y992"/>
<proteinExistence type="inferred from homology"/>
<evidence type="ECO:0000256" key="9">
    <source>
        <dbReference type="ARBA" id="ARBA00022898"/>
    </source>
</evidence>
<evidence type="ECO:0000256" key="6">
    <source>
        <dbReference type="ARBA" id="ARBA00012912"/>
    </source>
</evidence>
<dbReference type="CDD" id="cd00610">
    <property type="entry name" value="OAT_like"/>
    <property type="match status" value="1"/>
</dbReference>
<dbReference type="PIRSF" id="PIRSF000521">
    <property type="entry name" value="Transaminase_4ab_Lys_Orn"/>
    <property type="match status" value="1"/>
</dbReference>
<dbReference type="InterPro" id="IPR015421">
    <property type="entry name" value="PyrdxlP-dep_Trfase_major"/>
</dbReference>
<dbReference type="Gene3D" id="3.90.1150.10">
    <property type="entry name" value="Aspartate Aminotransferase, domain 1"/>
    <property type="match status" value="1"/>
</dbReference>
<accession>A0A2H5Y992</accession>
<dbReference type="InterPro" id="IPR049704">
    <property type="entry name" value="Aminotrans_3_PPA_site"/>
</dbReference>
<dbReference type="GO" id="GO:0047298">
    <property type="term" value="F:(S)-3-amino-2-methylpropionate transaminase activity"/>
    <property type="evidence" value="ECO:0007669"/>
    <property type="project" value="UniProtKB-EC"/>
</dbReference>
<evidence type="ECO:0000256" key="3">
    <source>
        <dbReference type="ARBA" id="ARBA00005176"/>
    </source>
</evidence>
<evidence type="ECO:0000256" key="14">
    <source>
        <dbReference type="ARBA" id="ARBA00048021"/>
    </source>
</evidence>
<evidence type="ECO:0000256" key="15">
    <source>
        <dbReference type="ARBA" id="ARBA00050054"/>
    </source>
</evidence>
<evidence type="ECO:0000256" key="1">
    <source>
        <dbReference type="ARBA" id="ARBA00001750"/>
    </source>
</evidence>
<comment type="pathway">
    <text evidence="3">Amino-acid degradation; 4-aminobutanoate degradation.</text>
</comment>
<dbReference type="Gene3D" id="3.40.640.10">
    <property type="entry name" value="Type I PLP-dependent aspartate aminotransferase-like (Major domain)"/>
    <property type="match status" value="1"/>
</dbReference>
<dbReference type="FunFam" id="3.40.640.10:FF:000013">
    <property type="entry name" value="4-aminobutyrate aminotransferase"/>
    <property type="match status" value="1"/>
</dbReference>
<dbReference type="InterPro" id="IPR015424">
    <property type="entry name" value="PyrdxlP-dep_Trfase"/>
</dbReference>
<dbReference type="EC" id="2.6.1.19" evidence="6"/>
<gene>
    <name evidence="17" type="primary">gabT</name>
    <name evidence="17" type="ORF">HRbin22_02272</name>
</gene>
<comment type="catalytic activity">
    <reaction evidence="14">
        <text>4-aminobutanoate + 2-oxoglutarate = succinate semialdehyde + L-glutamate</text>
        <dbReference type="Rhea" id="RHEA:23352"/>
        <dbReference type="ChEBI" id="CHEBI:16810"/>
        <dbReference type="ChEBI" id="CHEBI:29985"/>
        <dbReference type="ChEBI" id="CHEBI:57706"/>
        <dbReference type="ChEBI" id="CHEBI:59888"/>
        <dbReference type="EC" id="2.6.1.19"/>
    </reaction>
</comment>
<dbReference type="EMBL" id="BEHY01000092">
    <property type="protein sequence ID" value="GBD10009.1"/>
    <property type="molecule type" value="Genomic_DNA"/>
</dbReference>
<comment type="caution">
    <text evidence="17">The sequence shown here is derived from an EMBL/GenBank/DDBJ whole genome shotgun (WGS) entry which is preliminary data.</text>
</comment>
<dbReference type="Proteomes" id="UP000236642">
    <property type="component" value="Unassembled WGS sequence"/>
</dbReference>
<evidence type="ECO:0000256" key="16">
    <source>
        <dbReference type="RuleBase" id="RU003560"/>
    </source>
</evidence>
<evidence type="ECO:0000313" key="17">
    <source>
        <dbReference type="EMBL" id="GBD10009.1"/>
    </source>
</evidence>
<name>A0A2H5Y992_9CHLR</name>
<evidence type="ECO:0000256" key="8">
    <source>
        <dbReference type="ARBA" id="ARBA00022679"/>
    </source>
</evidence>